<dbReference type="AlphaFoldDB" id="A0A0M0JFJ4"/>
<dbReference type="SUPFAM" id="SSF55681">
    <property type="entry name" value="Class II aaRS and biotin synthetases"/>
    <property type="match status" value="1"/>
</dbReference>
<evidence type="ECO:0000256" key="4">
    <source>
        <dbReference type="ARBA" id="ARBA00022490"/>
    </source>
</evidence>
<dbReference type="InterPro" id="IPR002320">
    <property type="entry name" value="Thr-tRNA-ligase_IIa"/>
</dbReference>
<evidence type="ECO:0000256" key="6">
    <source>
        <dbReference type="ARBA" id="ARBA00022741"/>
    </source>
</evidence>
<dbReference type="FunFam" id="3.30.980.10:FF:000005">
    <property type="entry name" value="Threonyl-tRNA synthetase, mitochondrial"/>
    <property type="match status" value="1"/>
</dbReference>
<dbReference type="Proteomes" id="UP000037460">
    <property type="component" value="Unassembled WGS sequence"/>
</dbReference>
<evidence type="ECO:0000256" key="7">
    <source>
        <dbReference type="ARBA" id="ARBA00022840"/>
    </source>
</evidence>
<evidence type="ECO:0000256" key="2">
    <source>
        <dbReference type="ARBA" id="ARBA00008226"/>
    </source>
</evidence>
<dbReference type="PROSITE" id="PS51880">
    <property type="entry name" value="TGS"/>
    <property type="match status" value="1"/>
</dbReference>
<dbReference type="InterPro" id="IPR012675">
    <property type="entry name" value="Beta-grasp_dom_sf"/>
</dbReference>
<dbReference type="InterPro" id="IPR012947">
    <property type="entry name" value="tRNA_SAD"/>
</dbReference>
<evidence type="ECO:0000313" key="17">
    <source>
        <dbReference type="Proteomes" id="UP000037460"/>
    </source>
</evidence>
<comment type="similarity">
    <text evidence="2">Belongs to the class-II aminoacyl-tRNA synthetase family.</text>
</comment>
<evidence type="ECO:0000256" key="8">
    <source>
        <dbReference type="ARBA" id="ARBA00022917"/>
    </source>
</evidence>
<keyword evidence="9 16" id="KW-0030">Aminoacyl-tRNA synthetase</keyword>
<gene>
    <name evidence="16" type="ORF">Ctob_011679</name>
</gene>
<organism evidence="16 17">
    <name type="scientific">Chrysochromulina tobinii</name>
    <dbReference type="NCBI Taxonomy" id="1460289"/>
    <lineage>
        <taxon>Eukaryota</taxon>
        <taxon>Haptista</taxon>
        <taxon>Haptophyta</taxon>
        <taxon>Prymnesiophyceae</taxon>
        <taxon>Prymnesiales</taxon>
        <taxon>Chrysochromulinaceae</taxon>
        <taxon>Chrysochromulina</taxon>
    </lineage>
</organism>
<dbReference type="GO" id="GO:0004829">
    <property type="term" value="F:threonine-tRNA ligase activity"/>
    <property type="evidence" value="ECO:0007669"/>
    <property type="project" value="UniProtKB-EC"/>
</dbReference>
<dbReference type="FunFam" id="3.30.930.10:FF:000019">
    <property type="entry name" value="Threonine--tRNA ligase"/>
    <property type="match status" value="1"/>
</dbReference>
<dbReference type="Pfam" id="PF07973">
    <property type="entry name" value="tRNA_SAD"/>
    <property type="match status" value="1"/>
</dbReference>
<dbReference type="PROSITE" id="PS50862">
    <property type="entry name" value="AA_TRNA_LIGASE_II"/>
    <property type="match status" value="1"/>
</dbReference>
<feature type="domain" description="TGS" evidence="15">
    <location>
        <begin position="95"/>
        <end position="187"/>
    </location>
</feature>
<evidence type="ECO:0000256" key="5">
    <source>
        <dbReference type="ARBA" id="ARBA00022598"/>
    </source>
</evidence>
<dbReference type="SMART" id="SM00863">
    <property type="entry name" value="tRNA_SAD"/>
    <property type="match status" value="1"/>
</dbReference>
<feature type="compositionally biased region" description="Basic and acidic residues" evidence="13">
    <location>
        <begin position="50"/>
        <end position="59"/>
    </location>
</feature>
<evidence type="ECO:0000256" key="9">
    <source>
        <dbReference type="ARBA" id="ARBA00023146"/>
    </source>
</evidence>
<dbReference type="InterPro" id="IPR018163">
    <property type="entry name" value="Thr/Ala-tRNA-synth_IIc_edit"/>
</dbReference>
<evidence type="ECO:0000256" key="10">
    <source>
        <dbReference type="ARBA" id="ARBA00031900"/>
    </source>
</evidence>
<dbReference type="Gene3D" id="3.30.980.10">
    <property type="entry name" value="Threonyl-trna Synthetase, Chain A, domain 2"/>
    <property type="match status" value="1"/>
</dbReference>
<dbReference type="EMBL" id="JWZX01003031">
    <property type="protein sequence ID" value="KOO24983.1"/>
    <property type="molecule type" value="Genomic_DNA"/>
</dbReference>
<dbReference type="Gene3D" id="3.10.20.30">
    <property type="match status" value="1"/>
</dbReference>
<evidence type="ECO:0000259" key="15">
    <source>
        <dbReference type="PROSITE" id="PS51880"/>
    </source>
</evidence>
<dbReference type="InterPro" id="IPR036621">
    <property type="entry name" value="Anticodon-bd_dom_sf"/>
</dbReference>
<dbReference type="InterPro" id="IPR012676">
    <property type="entry name" value="TGS-like"/>
</dbReference>
<dbReference type="SUPFAM" id="SSF81271">
    <property type="entry name" value="TGS-like"/>
    <property type="match status" value="1"/>
</dbReference>
<accession>A0A0M0JFJ4</accession>
<keyword evidence="5" id="KW-0436">Ligase</keyword>
<keyword evidence="8" id="KW-0648">Protein biosynthesis</keyword>
<dbReference type="PANTHER" id="PTHR11451:SF46">
    <property type="entry name" value="THREONINE--TRNA LIGASE"/>
    <property type="match status" value="1"/>
</dbReference>
<dbReference type="PRINTS" id="PR01047">
    <property type="entry name" value="TRNASYNTHTHR"/>
</dbReference>
<dbReference type="InterPro" id="IPR002314">
    <property type="entry name" value="aa-tRNA-synt_IIb"/>
</dbReference>
<dbReference type="GO" id="GO:0006435">
    <property type="term" value="P:threonyl-tRNA aminoacylation"/>
    <property type="evidence" value="ECO:0007669"/>
    <property type="project" value="InterPro"/>
</dbReference>
<dbReference type="HAMAP" id="MF_00184">
    <property type="entry name" value="Thr_tRNA_synth"/>
    <property type="match status" value="1"/>
</dbReference>
<dbReference type="InterPro" id="IPR006195">
    <property type="entry name" value="aa-tRNA-synth_II"/>
</dbReference>
<dbReference type="Pfam" id="PF02824">
    <property type="entry name" value="TGS"/>
    <property type="match status" value="1"/>
</dbReference>
<feature type="domain" description="Aminoacyl-transfer RNA synthetases class-II family profile" evidence="14">
    <location>
        <begin position="396"/>
        <end position="679"/>
    </location>
</feature>
<proteinExistence type="inferred from homology"/>
<name>A0A0M0JFJ4_9EUKA</name>
<keyword evidence="17" id="KW-1185">Reference proteome</keyword>
<keyword evidence="4" id="KW-0963">Cytoplasm</keyword>
<keyword evidence="6" id="KW-0547">Nucleotide-binding</keyword>
<dbReference type="PANTHER" id="PTHR11451">
    <property type="entry name" value="THREONINE-TRNA LIGASE"/>
    <property type="match status" value="1"/>
</dbReference>
<dbReference type="SUPFAM" id="SSF55186">
    <property type="entry name" value="ThrRS/AlaRS common domain"/>
    <property type="match status" value="1"/>
</dbReference>
<evidence type="ECO:0000256" key="12">
    <source>
        <dbReference type="ARBA" id="ARBA00072369"/>
    </source>
</evidence>
<dbReference type="GO" id="GO:0005524">
    <property type="term" value="F:ATP binding"/>
    <property type="evidence" value="ECO:0007669"/>
    <property type="project" value="UniProtKB-KW"/>
</dbReference>
<feature type="region of interest" description="Disordered" evidence="13">
    <location>
        <begin position="44"/>
        <end position="66"/>
    </location>
</feature>
<dbReference type="CDD" id="cd00771">
    <property type="entry name" value="ThrRS_core"/>
    <property type="match status" value="1"/>
</dbReference>
<dbReference type="NCBIfam" id="TIGR00418">
    <property type="entry name" value="thrS"/>
    <property type="match status" value="1"/>
</dbReference>
<dbReference type="SUPFAM" id="SSF52954">
    <property type="entry name" value="Class II aaRS ABD-related"/>
    <property type="match status" value="1"/>
</dbReference>
<dbReference type="EC" id="6.1.1.3" evidence="3"/>
<reference evidence="17" key="1">
    <citation type="journal article" date="2015" name="PLoS Genet.">
        <title>Genome Sequence and Transcriptome Analyses of Chrysochromulina tobin: Metabolic Tools for Enhanced Algal Fitness in the Prominent Order Prymnesiales (Haptophyceae).</title>
        <authorList>
            <person name="Hovde B.T."/>
            <person name="Deodato C.R."/>
            <person name="Hunsperger H.M."/>
            <person name="Ryken S.A."/>
            <person name="Yost W."/>
            <person name="Jha R.K."/>
            <person name="Patterson J."/>
            <person name="Monnat R.J. Jr."/>
            <person name="Barlow S.B."/>
            <person name="Starkenburg S.R."/>
            <person name="Cattolico R.A."/>
        </authorList>
    </citation>
    <scope>NUCLEOTIDE SEQUENCE</scope>
    <source>
        <strain evidence="17">CCMP291</strain>
    </source>
</reference>
<dbReference type="Pfam" id="PF00587">
    <property type="entry name" value="tRNA-synt_2b"/>
    <property type="match status" value="1"/>
</dbReference>
<comment type="catalytic activity">
    <reaction evidence="11">
        <text>tRNA(Thr) + L-threonine + ATP = L-threonyl-tRNA(Thr) + AMP + diphosphate + H(+)</text>
        <dbReference type="Rhea" id="RHEA:24624"/>
        <dbReference type="Rhea" id="RHEA-COMP:9670"/>
        <dbReference type="Rhea" id="RHEA-COMP:9704"/>
        <dbReference type="ChEBI" id="CHEBI:15378"/>
        <dbReference type="ChEBI" id="CHEBI:30616"/>
        <dbReference type="ChEBI" id="CHEBI:33019"/>
        <dbReference type="ChEBI" id="CHEBI:57926"/>
        <dbReference type="ChEBI" id="CHEBI:78442"/>
        <dbReference type="ChEBI" id="CHEBI:78534"/>
        <dbReference type="ChEBI" id="CHEBI:456215"/>
        <dbReference type="EC" id="6.1.1.3"/>
    </reaction>
</comment>
<evidence type="ECO:0000256" key="13">
    <source>
        <dbReference type="SAM" id="MobiDB-lite"/>
    </source>
</evidence>
<dbReference type="GO" id="GO:0005739">
    <property type="term" value="C:mitochondrion"/>
    <property type="evidence" value="ECO:0007669"/>
    <property type="project" value="TreeGrafter"/>
</dbReference>
<protein>
    <recommendedName>
        <fullName evidence="12">Probable threonine--tRNA ligase, cytoplasmic</fullName>
        <ecNumber evidence="3">6.1.1.3</ecNumber>
    </recommendedName>
    <alternativeName>
        <fullName evidence="10">Threonyl-tRNA synthetase</fullName>
    </alternativeName>
</protein>
<evidence type="ECO:0000259" key="14">
    <source>
        <dbReference type="PROSITE" id="PS50862"/>
    </source>
</evidence>
<dbReference type="CDD" id="cd00860">
    <property type="entry name" value="ThrRS_anticodon"/>
    <property type="match status" value="1"/>
</dbReference>
<keyword evidence="7" id="KW-0067">ATP-binding</keyword>
<dbReference type="Gene3D" id="3.30.930.10">
    <property type="entry name" value="Bira Bifunctional Protein, Domain 2"/>
    <property type="match status" value="1"/>
</dbReference>
<dbReference type="InterPro" id="IPR033728">
    <property type="entry name" value="ThrRS_core"/>
</dbReference>
<dbReference type="OrthoDB" id="5423599at2759"/>
<dbReference type="Pfam" id="PF03129">
    <property type="entry name" value="HGTP_anticodon"/>
    <property type="match status" value="1"/>
</dbReference>
<dbReference type="InterPro" id="IPR004154">
    <property type="entry name" value="Anticodon-bd"/>
</dbReference>
<dbReference type="InterPro" id="IPR045864">
    <property type="entry name" value="aa-tRNA-synth_II/BPL/LPL"/>
</dbReference>
<dbReference type="CDD" id="cd01667">
    <property type="entry name" value="TGS_ThrRS"/>
    <property type="match status" value="1"/>
</dbReference>
<dbReference type="InterPro" id="IPR047246">
    <property type="entry name" value="ThrRS_anticodon"/>
</dbReference>
<evidence type="ECO:0000256" key="11">
    <source>
        <dbReference type="ARBA" id="ARBA00049515"/>
    </source>
</evidence>
<sequence length="787" mass="87099">MLSPAVLANPAALAKLAALNPLSEASAAAAAGASAERKGAKRTIASSGSKVKEGAERIGGDFQPVENPEWLKDRDQVLNAVIARNAASSKALPKEPIVVTLPDGKQVDATAWETSPLDVATGISKGLAQACCVASVRYTRRIKGADQGIIEIAAGPDGEDAASFSEAFELWDLGRPLEGDCDLKLHKFDSDEGKQTFWHSSAHILGEALEGLYGAKLTHGPPTANGFFYDSYLGGIAVTEQMSAALEKKAQAIVSAKQPFERVVVTKDECLKIFDSNPFKKAMIASKLPEGSSTTVYRCGPFIDLCRGPHLPNTDRVKAFKCIKASSALWLGKVGNDDLQRVYGVAFGDKKQLKEWEELQKAAAERDHRKIGVEQELLFFDDLSPGSCFFLPHGCRIYNRLIELIRKEYFARNYTEVVTPNMYNLKLWETSGHAAKYKENMFLLDIEGQEFGLKPMNCPGHCIMFKHRKRSYRELPMRLADFGVLHRNELSGALTGLTRVRRFQQDDAHIFCTVDQIKQEVANVLDMISTVYKAFGMTFALKLSTKPESALGDPATWVKAESMMEEALNEYSAKTGQPWTLNPGDGAFYGPKIDVQVFDAIKRAHQCATVQLDFVQPTRFDLKYQAKPEEGSDATVEERPVMVHRAVLGSVERMIAILIEHYAGKWPFFLSPRQAMILPVSPVFEPYAQEVQKQVRLAGFFVDVDLSHRTLPKMVREAQVAQYNYILVVGKEEMEKGTVNIRTRDNVVQGSKTIAELLAEFEKMMDDRTLDVELGVPKSADKGDAEQ</sequence>
<evidence type="ECO:0000313" key="16">
    <source>
        <dbReference type="EMBL" id="KOO24983.1"/>
    </source>
</evidence>
<comment type="caution">
    <text evidence="16">The sequence shown here is derived from an EMBL/GenBank/DDBJ whole genome shotgun (WGS) entry which is preliminary data.</text>
</comment>
<dbReference type="Gene3D" id="3.40.50.800">
    <property type="entry name" value="Anticodon-binding domain"/>
    <property type="match status" value="1"/>
</dbReference>
<evidence type="ECO:0000256" key="1">
    <source>
        <dbReference type="ARBA" id="ARBA00004496"/>
    </source>
</evidence>
<comment type="subcellular location">
    <subcellularLocation>
        <location evidence="1">Cytoplasm</location>
    </subcellularLocation>
</comment>
<evidence type="ECO:0000256" key="3">
    <source>
        <dbReference type="ARBA" id="ARBA00013163"/>
    </source>
</evidence>
<dbReference type="InterPro" id="IPR004095">
    <property type="entry name" value="TGS"/>
</dbReference>